<protein>
    <submittedName>
        <fullName evidence="3">NAD(P)-dependent dehydrogenase (Short-subunit alcohol dehydrogenase family)</fullName>
    </submittedName>
</protein>
<dbReference type="InterPro" id="IPR002347">
    <property type="entry name" value="SDR_fam"/>
</dbReference>
<dbReference type="PANTHER" id="PTHR24321">
    <property type="entry name" value="DEHYDROGENASES, SHORT CHAIN"/>
    <property type="match status" value="1"/>
</dbReference>
<dbReference type="CDD" id="cd05233">
    <property type="entry name" value="SDR_c"/>
    <property type="match status" value="1"/>
</dbReference>
<evidence type="ECO:0000313" key="4">
    <source>
        <dbReference type="Proteomes" id="UP000295122"/>
    </source>
</evidence>
<evidence type="ECO:0000256" key="1">
    <source>
        <dbReference type="ARBA" id="ARBA00006484"/>
    </source>
</evidence>
<name>A0A4R7C4H0_9HYPH</name>
<keyword evidence="2" id="KW-0560">Oxidoreductase</keyword>
<dbReference type="FunFam" id="3.40.50.720:FF:000084">
    <property type="entry name" value="Short-chain dehydrogenase reductase"/>
    <property type="match status" value="1"/>
</dbReference>
<dbReference type="Pfam" id="PF13561">
    <property type="entry name" value="adh_short_C2"/>
    <property type="match status" value="1"/>
</dbReference>
<dbReference type="PRINTS" id="PR00080">
    <property type="entry name" value="SDRFAMILY"/>
</dbReference>
<evidence type="ECO:0000256" key="2">
    <source>
        <dbReference type="ARBA" id="ARBA00023002"/>
    </source>
</evidence>
<comment type="similarity">
    <text evidence="1">Belongs to the short-chain dehydrogenases/reductases (SDR) family.</text>
</comment>
<dbReference type="PANTHER" id="PTHR24321:SF15">
    <property type="entry name" value="OXIDOREDUCTASE UCPA"/>
    <property type="match status" value="1"/>
</dbReference>
<sequence>MSDRKLEGRVALVFGAGSVGEGWGNGKASAVAYARAGAKVVAVDVNEQAAAETTGIIEGEGGKALRVGADVTKLAEVERAVEATMKAFGRVDILHNNVGITSQGGPVETSEEVWDRVMTVNVKSMFLTCKCVLPIMEEQGRGAIVNISSLASVRWTGYNYSAYYASKGAVNQFTKGIAIEYAKKGIRANIILPGMMDTPHVYQQIVGFYDNAKDAMVEARHKISPTGKQGDGWDIANAAVFLASDEAKYINGVELLVDGGLHLKVG</sequence>
<dbReference type="OrthoDB" id="9792355at2"/>
<dbReference type="GO" id="GO:0016491">
    <property type="term" value="F:oxidoreductase activity"/>
    <property type="evidence" value="ECO:0007669"/>
    <property type="project" value="UniProtKB-KW"/>
</dbReference>
<dbReference type="RefSeq" id="WP_133768400.1">
    <property type="nucleotide sequence ID" value="NZ_SNZR01000011.1"/>
</dbReference>
<comment type="caution">
    <text evidence="3">The sequence shown here is derived from an EMBL/GenBank/DDBJ whole genome shotgun (WGS) entry which is preliminary data.</text>
</comment>
<dbReference type="Gene3D" id="3.40.50.720">
    <property type="entry name" value="NAD(P)-binding Rossmann-like Domain"/>
    <property type="match status" value="1"/>
</dbReference>
<dbReference type="Proteomes" id="UP000295122">
    <property type="component" value="Unassembled WGS sequence"/>
</dbReference>
<reference evidence="3 4" key="1">
    <citation type="submission" date="2019-03" db="EMBL/GenBank/DDBJ databases">
        <title>Genomic Encyclopedia of Type Strains, Phase IV (KMG-IV): sequencing the most valuable type-strain genomes for metagenomic binning, comparative biology and taxonomic classification.</title>
        <authorList>
            <person name="Goeker M."/>
        </authorList>
    </citation>
    <scope>NUCLEOTIDE SEQUENCE [LARGE SCALE GENOMIC DNA]</scope>
    <source>
        <strain evidence="3 4">DSM 25903</strain>
    </source>
</reference>
<gene>
    <name evidence="3" type="ORF">EV668_0655</name>
</gene>
<keyword evidence="4" id="KW-1185">Reference proteome</keyword>
<dbReference type="PRINTS" id="PR00081">
    <property type="entry name" value="GDHRDH"/>
</dbReference>
<dbReference type="EMBL" id="SNZR01000011">
    <property type="protein sequence ID" value="TDR93394.1"/>
    <property type="molecule type" value="Genomic_DNA"/>
</dbReference>
<accession>A0A4R7C4H0</accession>
<dbReference type="InterPro" id="IPR036291">
    <property type="entry name" value="NAD(P)-bd_dom_sf"/>
</dbReference>
<dbReference type="AlphaFoldDB" id="A0A4R7C4H0"/>
<evidence type="ECO:0000313" key="3">
    <source>
        <dbReference type="EMBL" id="TDR93394.1"/>
    </source>
</evidence>
<organism evidence="3 4">
    <name type="scientific">Enterovirga rhinocerotis</name>
    <dbReference type="NCBI Taxonomy" id="1339210"/>
    <lineage>
        <taxon>Bacteria</taxon>
        <taxon>Pseudomonadati</taxon>
        <taxon>Pseudomonadota</taxon>
        <taxon>Alphaproteobacteria</taxon>
        <taxon>Hyphomicrobiales</taxon>
        <taxon>Methylobacteriaceae</taxon>
        <taxon>Enterovirga</taxon>
    </lineage>
</organism>
<dbReference type="SUPFAM" id="SSF51735">
    <property type="entry name" value="NAD(P)-binding Rossmann-fold domains"/>
    <property type="match status" value="1"/>
</dbReference>
<proteinExistence type="inferred from homology"/>